<sequence>MCTTVIVGKKASLSGKNIIARNEDSHETTNPKRFEFVKNTLAKDGIYDSYLTKVKIALPKSGMKYTAMPDVTSDTYNRGRFGEASINEANVAISSTESLYGNERVLAYDPLVKDGIAEDAINDILAPYVKTAREAVEMLGSLIEKYGSAEGNGILFADEDEVWYMEIPTGHHYVAIKLPEDMYGVAPNCVCIEEIDFSDKENFIWSKNIQEFVEKYRLNVDREGFNFRHIFGTYSELDRVYNTSRAWYAHRYLDKTFKMGPTDKDIPFLNKADRLISIEDVQFILSSHYNETEFDPIGKGTEEEKTRFRAISLSRTQQSHVLEIDTYSVQWIAFATTAFTPYVPFFVDINDTPEEYRDTSFELDMKYAYWLFKVFSYYVETHYGAFSKENTQYLEELRSYGRKRVCEIKEKLKGYTKQNCREFLTKENERTAKFVLEKTRRLLNNFMTRALSASKMSFTMDENL</sequence>
<dbReference type="NCBIfam" id="NF033678">
    <property type="entry name" value="C69_fam_dipept"/>
    <property type="match status" value="1"/>
</dbReference>
<reference evidence="7 8" key="1">
    <citation type="submission" date="2023-06" db="EMBL/GenBank/DDBJ databases">
        <title>Antibody response to the Sneathia vaginalis cytopathogenic toxin A during pregnancy.</title>
        <authorList>
            <person name="Mccoy Z.T."/>
            <person name="Serrano M.G."/>
            <person name="Spaine K."/>
            <person name="Edwards D.J."/>
            <person name="Buck G.A."/>
            <person name="Jefferson K."/>
        </authorList>
    </citation>
    <scope>NUCLEOTIDE SEQUENCE [LARGE SCALE GENOMIC DNA]</scope>
    <source>
        <strain evidence="7 8">CCUG 42621</strain>
    </source>
</reference>
<comment type="catalytic activity">
    <reaction evidence="1">
        <text>an L-aminoacyl-L-amino acid + H2O = 2 an L-alpha-amino acid</text>
        <dbReference type="Rhea" id="RHEA:48940"/>
        <dbReference type="ChEBI" id="CHEBI:15377"/>
        <dbReference type="ChEBI" id="CHEBI:59869"/>
        <dbReference type="ChEBI" id="CHEBI:77460"/>
        <dbReference type="EC" id="3.4.13.19"/>
    </reaction>
</comment>
<proteinExistence type="inferred from homology"/>
<evidence type="ECO:0000256" key="3">
    <source>
        <dbReference type="ARBA" id="ARBA00022670"/>
    </source>
</evidence>
<keyword evidence="5 6" id="KW-0224">Dipeptidase</keyword>
<dbReference type="InterPro" id="IPR047804">
    <property type="entry name" value="C69_dipept_A-like"/>
</dbReference>
<comment type="similarity">
    <text evidence="2 6">Belongs to the peptidase C69 family.</text>
</comment>
<dbReference type="EC" id="3.4.-.-" evidence="6"/>
<evidence type="ECO:0000256" key="2">
    <source>
        <dbReference type="ARBA" id="ARBA00007225"/>
    </source>
</evidence>
<dbReference type="PANTHER" id="PTHR12994">
    <property type="entry name" value="SECERNIN"/>
    <property type="match status" value="1"/>
</dbReference>
<evidence type="ECO:0000256" key="4">
    <source>
        <dbReference type="ARBA" id="ARBA00022801"/>
    </source>
</evidence>
<dbReference type="RefSeq" id="WP_285152659.1">
    <property type="nucleotide sequence ID" value="NZ_JASSPP010000002.1"/>
</dbReference>
<dbReference type="Proteomes" id="UP001225134">
    <property type="component" value="Unassembled WGS sequence"/>
</dbReference>
<evidence type="ECO:0000256" key="1">
    <source>
        <dbReference type="ARBA" id="ARBA00001670"/>
    </source>
</evidence>
<dbReference type="GO" id="GO:0016805">
    <property type="term" value="F:dipeptidase activity"/>
    <property type="evidence" value="ECO:0007669"/>
    <property type="project" value="UniProtKB-KW"/>
</dbReference>
<keyword evidence="4 6" id="KW-0378">Hydrolase</keyword>
<comment type="caution">
    <text evidence="7">The sequence shown here is derived from an EMBL/GenBank/DDBJ whole genome shotgun (WGS) entry which is preliminary data.</text>
</comment>
<dbReference type="EMBL" id="JASSPP010000002">
    <property type="protein sequence ID" value="MDK9580285.1"/>
    <property type="molecule type" value="Genomic_DNA"/>
</dbReference>
<dbReference type="Pfam" id="PF03577">
    <property type="entry name" value="Peptidase_C69"/>
    <property type="match status" value="1"/>
</dbReference>
<protein>
    <recommendedName>
        <fullName evidence="6">Dipeptidase</fullName>
        <ecNumber evidence="6">3.4.-.-</ecNumber>
    </recommendedName>
</protein>
<organism evidence="7 8">
    <name type="scientific">Sneathia sanguinegens</name>
    <dbReference type="NCBI Taxonomy" id="40543"/>
    <lineage>
        <taxon>Bacteria</taxon>
        <taxon>Fusobacteriati</taxon>
        <taxon>Fusobacteriota</taxon>
        <taxon>Fusobacteriia</taxon>
        <taxon>Fusobacteriales</taxon>
        <taxon>Leptotrichiaceae</taxon>
        <taxon>Sneathia</taxon>
    </lineage>
</organism>
<evidence type="ECO:0000313" key="8">
    <source>
        <dbReference type="Proteomes" id="UP001225134"/>
    </source>
</evidence>
<dbReference type="Gene3D" id="3.60.60.10">
    <property type="entry name" value="Penicillin V Acylase, Chain A"/>
    <property type="match status" value="1"/>
</dbReference>
<dbReference type="InterPro" id="IPR005322">
    <property type="entry name" value="Peptidase_C69"/>
</dbReference>
<name>A0ABT7HJY9_9FUSO</name>
<evidence type="ECO:0000256" key="6">
    <source>
        <dbReference type="RuleBase" id="RU364089"/>
    </source>
</evidence>
<accession>A0ABT7HJY9</accession>
<dbReference type="PANTHER" id="PTHR12994:SF17">
    <property type="entry name" value="LD30995P"/>
    <property type="match status" value="1"/>
</dbReference>
<keyword evidence="8" id="KW-1185">Reference proteome</keyword>
<evidence type="ECO:0000313" key="7">
    <source>
        <dbReference type="EMBL" id="MDK9580285.1"/>
    </source>
</evidence>
<evidence type="ECO:0000256" key="5">
    <source>
        <dbReference type="ARBA" id="ARBA00022997"/>
    </source>
</evidence>
<gene>
    <name evidence="7" type="ORF">QQA45_01965</name>
</gene>
<keyword evidence="3 6" id="KW-0645">Protease</keyword>